<dbReference type="Proteomes" id="UP000006695">
    <property type="component" value="Chromosome"/>
</dbReference>
<name>A5G5K0_GEOUR</name>
<evidence type="ECO:0000256" key="3">
    <source>
        <dbReference type="ARBA" id="ARBA00022840"/>
    </source>
</evidence>
<gene>
    <name evidence="4" type="ordered locus">Gura_2896</name>
</gene>
<evidence type="ECO:0000313" key="5">
    <source>
        <dbReference type="Proteomes" id="UP000006695"/>
    </source>
</evidence>
<dbReference type="GO" id="GO:0016874">
    <property type="term" value="F:ligase activity"/>
    <property type="evidence" value="ECO:0007669"/>
    <property type="project" value="UniProtKB-KW"/>
</dbReference>
<dbReference type="PANTHER" id="PTHR43334:SF1">
    <property type="entry name" value="3-HYDROXYPROPIONATE--COA LIGASE [ADP-FORMING]"/>
    <property type="match status" value="1"/>
</dbReference>
<keyword evidence="1" id="KW-0436">Ligase</keyword>
<protein>
    <submittedName>
        <fullName evidence="4">Acyl-CoA synthetase (NDP forming)-like protein</fullName>
    </submittedName>
</protein>
<reference evidence="4 5" key="1">
    <citation type="submission" date="2007-05" db="EMBL/GenBank/DDBJ databases">
        <title>Complete sequence of Geobacter uraniireducens Rf4.</title>
        <authorList>
            <consortium name="US DOE Joint Genome Institute"/>
            <person name="Copeland A."/>
            <person name="Lucas S."/>
            <person name="Lapidus A."/>
            <person name="Barry K."/>
            <person name="Detter J.C."/>
            <person name="Glavina del Rio T."/>
            <person name="Hammon N."/>
            <person name="Israni S."/>
            <person name="Dalin E."/>
            <person name="Tice H."/>
            <person name="Pitluck S."/>
            <person name="Chertkov O."/>
            <person name="Brettin T."/>
            <person name="Bruce D."/>
            <person name="Han C."/>
            <person name="Schmutz J."/>
            <person name="Larimer F."/>
            <person name="Land M."/>
            <person name="Hauser L."/>
            <person name="Kyrpides N."/>
            <person name="Mikhailova N."/>
            <person name="Shelobolina E."/>
            <person name="Aklujkar M."/>
            <person name="Lovley D."/>
            <person name="Richardson P."/>
        </authorList>
    </citation>
    <scope>NUCLEOTIDE SEQUENCE [LARGE SCALE GENOMIC DNA]</scope>
    <source>
        <strain evidence="4 5">Rf4</strain>
    </source>
</reference>
<dbReference type="InterPro" id="IPR051538">
    <property type="entry name" value="Acyl-CoA_Synth/Transferase"/>
</dbReference>
<sequence>MTTEKLRRFLAAHGNSQTFLEQEVKGLLRELGIAVPSGVFIPAGEPVPSPHSLLFPLVAKAALPGVASKNDIGGVRLGIRDAAELSVAVAELEKIPVAAGVLVEEMARPGVEVIVGGAVDPQFGPIVMFGLGGLFVELFRDVAFAMAPLDRRAARRLVEATKGAVVLRGYRGKPPVDMESLLSVVVAVSELIGSGFIEEIDLNPVELYPDGALVVDAKMKRRSQESW</sequence>
<dbReference type="EMBL" id="CP000698">
    <property type="protein sequence ID" value="ABQ27068.1"/>
    <property type="molecule type" value="Genomic_DNA"/>
</dbReference>
<dbReference type="GO" id="GO:0005524">
    <property type="term" value="F:ATP binding"/>
    <property type="evidence" value="ECO:0007669"/>
    <property type="project" value="UniProtKB-KW"/>
</dbReference>
<organism evidence="4 5">
    <name type="scientific">Geotalea uraniireducens (strain Rf4)</name>
    <name type="common">Geobacter uraniireducens</name>
    <dbReference type="NCBI Taxonomy" id="351605"/>
    <lineage>
        <taxon>Bacteria</taxon>
        <taxon>Pseudomonadati</taxon>
        <taxon>Thermodesulfobacteriota</taxon>
        <taxon>Desulfuromonadia</taxon>
        <taxon>Geobacterales</taxon>
        <taxon>Geobacteraceae</taxon>
        <taxon>Geotalea</taxon>
    </lineage>
</organism>
<dbReference type="Gene3D" id="3.30.1490.20">
    <property type="entry name" value="ATP-grasp fold, A domain"/>
    <property type="match status" value="1"/>
</dbReference>
<evidence type="ECO:0000256" key="1">
    <source>
        <dbReference type="ARBA" id="ARBA00022598"/>
    </source>
</evidence>
<keyword evidence="2" id="KW-0547">Nucleotide-binding</keyword>
<dbReference type="AlphaFoldDB" id="A5G5K0"/>
<dbReference type="STRING" id="351605.Gura_2896"/>
<evidence type="ECO:0000256" key="2">
    <source>
        <dbReference type="ARBA" id="ARBA00022741"/>
    </source>
</evidence>
<dbReference type="PANTHER" id="PTHR43334">
    <property type="entry name" value="ACETATE--COA LIGASE [ADP-FORMING]"/>
    <property type="match status" value="1"/>
</dbReference>
<keyword evidence="3" id="KW-0067">ATP-binding</keyword>
<accession>A5G5K0</accession>
<dbReference type="Gene3D" id="3.30.470.20">
    <property type="entry name" value="ATP-grasp fold, B domain"/>
    <property type="match status" value="1"/>
</dbReference>
<dbReference type="InterPro" id="IPR013815">
    <property type="entry name" value="ATP_grasp_subdomain_1"/>
</dbReference>
<dbReference type="Pfam" id="PF13549">
    <property type="entry name" value="ATP-grasp_5"/>
    <property type="match status" value="1"/>
</dbReference>
<dbReference type="SUPFAM" id="SSF56059">
    <property type="entry name" value="Glutathione synthetase ATP-binding domain-like"/>
    <property type="match status" value="1"/>
</dbReference>
<dbReference type="HOGENOM" id="CLU_063044_1_1_7"/>
<evidence type="ECO:0000313" key="4">
    <source>
        <dbReference type="EMBL" id="ABQ27068.1"/>
    </source>
</evidence>
<dbReference type="KEGG" id="gur:Gura_2896"/>
<keyword evidence="5" id="KW-1185">Reference proteome</keyword>
<proteinExistence type="predicted"/>